<dbReference type="PIRSF" id="PIRSF029033">
    <property type="entry name" value="UCP029033"/>
    <property type="match status" value="1"/>
</dbReference>
<dbReference type="InterPro" id="IPR016907">
    <property type="entry name" value="UCP029033"/>
</dbReference>
<dbReference type="PANTHER" id="PTHR34387:SF2">
    <property type="entry name" value="SLR1258 PROTEIN"/>
    <property type="match status" value="1"/>
</dbReference>
<protein>
    <submittedName>
        <fullName evidence="1">SIMPL domain-containing protein</fullName>
    </submittedName>
</protein>
<name>A0ABX2AWM6_9BACT</name>
<dbReference type="InterPro" id="IPR052022">
    <property type="entry name" value="26kDa_periplasmic_antigen"/>
</dbReference>
<dbReference type="EMBL" id="JABKKE010000026">
    <property type="protein sequence ID" value="NPE15084.1"/>
    <property type="molecule type" value="Genomic_DNA"/>
</dbReference>
<comment type="caution">
    <text evidence="1">The sequence shown here is derived from an EMBL/GenBank/DDBJ whole genome shotgun (WGS) entry which is preliminary data.</text>
</comment>
<evidence type="ECO:0000313" key="1">
    <source>
        <dbReference type="EMBL" id="NPE15084.1"/>
    </source>
</evidence>
<dbReference type="InterPro" id="IPR007497">
    <property type="entry name" value="SIMPL/DUF541"/>
</dbReference>
<sequence length="233" mass="26279">MMNRIKESAIIALGIIVLGFCIKSGMNDFTNRDRKVTVKGLAEKEVEADKVTWAIQTSEQGNDLPTLYNKINATTDKVKAFLKHNGVKEEEISVGAPQVSDFEADRYNTNKRTYRYNTSSTLTVTSRNVKLMRGIIARQGELLKQGVAVVNSGYYNSVKYEYVSFQDMKPKMMQEAIKNAEKTAEQFAENSNSKLNKILTADQGQFSIDDRDDNTPHIKKLRVVTTVTYSLKD</sequence>
<proteinExistence type="predicted"/>
<gene>
    <name evidence="1" type="ORF">HPS55_12275</name>
</gene>
<dbReference type="PANTHER" id="PTHR34387">
    <property type="entry name" value="SLR1258 PROTEIN"/>
    <property type="match status" value="1"/>
</dbReference>
<keyword evidence="2" id="KW-1185">Reference proteome</keyword>
<accession>A0ABX2AWM6</accession>
<dbReference type="Gene3D" id="3.30.70.2970">
    <property type="entry name" value="Protein of unknown function (DUF541), domain 2"/>
    <property type="match status" value="1"/>
</dbReference>
<reference evidence="1 2" key="1">
    <citation type="submission" date="2020-05" db="EMBL/GenBank/DDBJ databases">
        <title>Distinct polysaccharide utilization as determinants for interspecies competition between intestinal Prevotella spp.</title>
        <authorList>
            <person name="Galvez E.J.C."/>
            <person name="Iljazovic A."/>
            <person name="Strowig T."/>
        </authorList>
    </citation>
    <scope>NUCLEOTIDE SEQUENCE [LARGE SCALE GENOMIC DNA]</scope>
    <source>
        <strain evidence="1 2">PROD</strain>
    </source>
</reference>
<dbReference type="Pfam" id="PF04402">
    <property type="entry name" value="SIMPL"/>
    <property type="match status" value="1"/>
</dbReference>
<organism evidence="1 2">
    <name type="scientific">Xylanibacter rodentium</name>
    <dbReference type="NCBI Taxonomy" id="2736289"/>
    <lineage>
        <taxon>Bacteria</taxon>
        <taxon>Pseudomonadati</taxon>
        <taxon>Bacteroidota</taxon>
        <taxon>Bacteroidia</taxon>
        <taxon>Bacteroidales</taxon>
        <taxon>Prevotellaceae</taxon>
        <taxon>Xylanibacter</taxon>
    </lineage>
</organism>
<dbReference type="Proteomes" id="UP001193734">
    <property type="component" value="Unassembled WGS sequence"/>
</dbReference>
<evidence type="ECO:0000313" key="2">
    <source>
        <dbReference type="Proteomes" id="UP001193734"/>
    </source>
</evidence>